<gene>
    <name evidence="2" type="ORF">Thiowin_04427</name>
</gene>
<proteinExistence type="predicted"/>
<keyword evidence="1" id="KW-0812">Transmembrane</keyword>
<keyword evidence="3" id="KW-1185">Reference proteome</keyword>
<organism evidence="2 3">
    <name type="scientific">Thiorhodovibrio winogradskyi</name>
    <dbReference type="NCBI Taxonomy" id="77007"/>
    <lineage>
        <taxon>Bacteria</taxon>
        <taxon>Pseudomonadati</taxon>
        <taxon>Pseudomonadota</taxon>
        <taxon>Gammaproteobacteria</taxon>
        <taxon>Chromatiales</taxon>
        <taxon>Chromatiaceae</taxon>
        <taxon>Thiorhodovibrio</taxon>
    </lineage>
</organism>
<accession>A0ABZ0SE58</accession>
<protein>
    <submittedName>
        <fullName evidence="2">Uncharacterized protein</fullName>
    </submittedName>
</protein>
<sequence>MIDCNSMRAAVLLSGALMLAGLLLGGIAMSTPLVILASYASLILVLTASLVLAGIFLVAMIPGVSRRLEECQH</sequence>
<keyword evidence="1" id="KW-1133">Transmembrane helix</keyword>
<dbReference type="EMBL" id="CP121472">
    <property type="protein sequence ID" value="WPL19310.1"/>
    <property type="molecule type" value="Genomic_DNA"/>
</dbReference>
<evidence type="ECO:0000256" key="1">
    <source>
        <dbReference type="SAM" id="Phobius"/>
    </source>
</evidence>
<name>A0ABZ0SE58_9GAMM</name>
<dbReference type="Proteomes" id="UP001432180">
    <property type="component" value="Chromosome"/>
</dbReference>
<keyword evidence="1" id="KW-0472">Membrane</keyword>
<evidence type="ECO:0000313" key="2">
    <source>
        <dbReference type="EMBL" id="WPL19310.1"/>
    </source>
</evidence>
<feature type="transmembrane region" description="Helical" evidence="1">
    <location>
        <begin position="40"/>
        <end position="61"/>
    </location>
</feature>
<dbReference type="RefSeq" id="WP_328985059.1">
    <property type="nucleotide sequence ID" value="NZ_CP121472.1"/>
</dbReference>
<evidence type="ECO:0000313" key="3">
    <source>
        <dbReference type="Proteomes" id="UP001432180"/>
    </source>
</evidence>
<reference evidence="2 3" key="1">
    <citation type="journal article" date="2023" name="Microorganisms">
        <title>Thiorhodovibrio frisius and Trv. litoralis spp. nov., Two Novel Members from a Clade of Fastidious Purple Sulfur Bacteria That Exhibit Unique Red-Shifted Light-Harvesting Capabilities.</title>
        <authorList>
            <person name="Methner A."/>
            <person name="Kuzyk S.B."/>
            <person name="Petersen J."/>
            <person name="Bauer S."/>
            <person name="Brinkmann H."/>
            <person name="Sichau K."/>
            <person name="Wanner G."/>
            <person name="Wolf J."/>
            <person name="Neumann-Schaal M."/>
            <person name="Henke P."/>
            <person name="Tank M."/>
            <person name="Sproer C."/>
            <person name="Bunk B."/>
            <person name="Overmann J."/>
        </authorList>
    </citation>
    <scope>NUCLEOTIDE SEQUENCE [LARGE SCALE GENOMIC DNA]</scope>
    <source>
        <strain evidence="2 3">DSM 6702</strain>
    </source>
</reference>